<sequence>MKTISFINLKGGVGKTTISTWLAYLLAESWDLRVLFIDNDKQGNASRWLGADERKGTLTNILMDGASVHDVLQKSQYHNIDCIAADMGLVEANYAVIGDQETRQDLILKNALAEIADDYAVCVIDNPPDINMSVFNALACTDDVIIVTLLELDSIEGIRKMHDQITDVQQFNPGLSIKGVLVNQYMAYPEAIELSKELEREGVPLFRSRVSYATPMAKRHKRAVHVRVSLRSVLTAVWQGMSFDLRRNCSNEKT</sequence>
<evidence type="ECO:0000313" key="2">
    <source>
        <dbReference type="EMBL" id="EGK58660.1"/>
    </source>
</evidence>
<dbReference type="HOGENOM" id="CLU_037612_1_4_9"/>
<reference evidence="2 3" key="1">
    <citation type="submission" date="2011-04" db="EMBL/GenBank/DDBJ databases">
        <authorList>
            <person name="Muzny D."/>
            <person name="Qin X."/>
            <person name="Deng J."/>
            <person name="Jiang H."/>
            <person name="Liu Y."/>
            <person name="Qu J."/>
            <person name="Song X.-Z."/>
            <person name="Zhang L."/>
            <person name="Thornton R."/>
            <person name="Coyle M."/>
            <person name="Francisco L."/>
            <person name="Jackson L."/>
            <person name="Javaid M."/>
            <person name="Korchina V."/>
            <person name="Kovar C."/>
            <person name="Mata R."/>
            <person name="Mathew T."/>
            <person name="Ngo R."/>
            <person name="Nguyen L."/>
            <person name="Nguyen N."/>
            <person name="Okwuonu G."/>
            <person name="Ongeri F."/>
            <person name="Pham C."/>
            <person name="Simmons D."/>
            <person name="Wilczek-Boney K."/>
            <person name="Hale W."/>
            <person name="Jakkamsetti A."/>
            <person name="Pham P."/>
            <person name="Ruth R."/>
            <person name="San Lucas F."/>
            <person name="Warren J."/>
            <person name="Zhang J."/>
            <person name="Zhao Z."/>
            <person name="Zhou C."/>
            <person name="Zhu D."/>
            <person name="Lee S."/>
            <person name="Bess C."/>
            <person name="Blankenburg K."/>
            <person name="Forbes L."/>
            <person name="Fu Q."/>
            <person name="Gubbala S."/>
            <person name="Hirani K."/>
            <person name="Jayaseelan J.C."/>
            <person name="Lara F."/>
            <person name="Munidasa M."/>
            <person name="Palculict T."/>
            <person name="Patil S."/>
            <person name="Pu L.-L."/>
            <person name="Saada N."/>
            <person name="Tang L."/>
            <person name="Weissenberger G."/>
            <person name="Zhu Y."/>
            <person name="Hemphill L."/>
            <person name="Shang Y."/>
            <person name="Youmans B."/>
            <person name="Ayvaz T."/>
            <person name="Ross M."/>
            <person name="Santibanez J."/>
            <person name="Aqrawi P."/>
            <person name="Gross S."/>
            <person name="Joshi V."/>
            <person name="Fowler G."/>
            <person name="Nazareth L."/>
            <person name="Reid J."/>
            <person name="Worley K."/>
            <person name="Petrosino J."/>
            <person name="Highlander S."/>
            <person name="Gibbs R."/>
        </authorList>
    </citation>
    <scope>NUCLEOTIDE SEQUENCE [LARGE SCALE GENOMIC DNA]</scope>
    <source>
        <strain evidence="2 3">DSM 2778</strain>
    </source>
</reference>
<dbReference type="PANTHER" id="PTHR13696:SF99">
    <property type="entry name" value="COBYRINIC ACID AC-DIAMIDE SYNTHASE"/>
    <property type="match status" value="1"/>
</dbReference>
<dbReference type="InterPro" id="IPR050678">
    <property type="entry name" value="DNA_Partitioning_ATPase"/>
</dbReference>
<accession>F5RNP9</accession>
<evidence type="ECO:0000313" key="3">
    <source>
        <dbReference type="Proteomes" id="UP000004067"/>
    </source>
</evidence>
<proteinExistence type="predicted"/>
<dbReference type="PANTHER" id="PTHR13696">
    <property type="entry name" value="P-LOOP CONTAINING NUCLEOSIDE TRIPHOSPHATE HYDROLASE"/>
    <property type="match status" value="1"/>
</dbReference>
<dbReference type="SUPFAM" id="SSF52540">
    <property type="entry name" value="P-loop containing nucleoside triphosphate hydrolases"/>
    <property type="match status" value="1"/>
</dbReference>
<dbReference type="EMBL" id="AFHQ01000043">
    <property type="protein sequence ID" value="EGK58660.1"/>
    <property type="molecule type" value="Genomic_DNA"/>
</dbReference>
<dbReference type="CDD" id="cd02042">
    <property type="entry name" value="ParAB_family"/>
    <property type="match status" value="1"/>
</dbReference>
<dbReference type="InterPro" id="IPR025669">
    <property type="entry name" value="AAA_dom"/>
</dbReference>
<dbReference type="Gene3D" id="3.40.50.300">
    <property type="entry name" value="P-loop containing nucleotide triphosphate hydrolases"/>
    <property type="match status" value="1"/>
</dbReference>
<organism evidence="2 3">
    <name type="scientific">Centipeda periodontii DSM 2778</name>
    <dbReference type="NCBI Taxonomy" id="888060"/>
    <lineage>
        <taxon>Bacteria</taxon>
        <taxon>Bacillati</taxon>
        <taxon>Bacillota</taxon>
        <taxon>Negativicutes</taxon>
        <taxon>Selenomonadales</taxon>
        <taxon>Selenomonadaceae</taxon>
        <taxon>Centipeda</taxon>
    </lineage>
</organism>
<dbReference type="InterPro" id="IPR027417">
    <property type="entry name" value="P-loop_NTPase"/>
</dbReference>
<feature type="domain" description="AAA" evidence="1">
    <location>
        <begin position="1"/>
        <end position="176"/>
    </location>
</feature>
<dbReference type="Proteomes" id="UP000004067">
    <property type="component" value="Unassembled WGS sequence"/>
</dbReference>
<gene>
    <name evidence="2" type="primary">soj2</name>
    <name evidence="2" type="ORF">HMPREF9081_1885</name>
</gene>
<protein>
    <submittedName>
        <fullName evidence="2">ParA family protein</fullName>
    </submittedName>
</protein>
<dbReference type="eggNOG" id="COG1192">
    <property type="taxonomic scope" value="Bacteria"/>
</dbReference>
<dbReference type="AlphaFoldDB" id="F5RNP9"/>
<dbReference type="RefSeq" id="WP_006306895.1">
    <property type="nucleotide sequence ID" value="NZ_GL892076.1"/>
</dbReference>
<dbReference type="Pfam" id="PF13614">
    <property type="entry name" value="AAA_31"/>
    <property type="match status" value="1"/>
</dbReference>
<comment type="caution">
    <text evidence="2">The sequence shown here is derived from an EMBL/GenBank/DDBJ whole genome shotgun (WGS) entry which is preliminary data.</text>
</comment>
<evidence type="ECO:0000259" key="1">
    <source>
        <dbReference type="Pfam" id="PF13614"/>
    </source>
</evidence>
<keyword evidence="3" id="KW-1185">Reference proteome</keyword>
<name>F5RNP9_9FIRM</name>
<dbReference type="STRING" id="888060.HMPREF9081_1885"/>
<dbReference type="OrthoDB" id="9773088at2"/>